<dbReference type="GeneID" id="90967446"/>
<reference evidence="1 2" key="1">
    <citation type="submission" date="2020-07" db="EMBL/GenBank/DDBJ databases">
        <title>Telomere length de novo assembly of all 7 chromosomes of the fungus, Metarhizium brunneum, using a novel assembly pipeline.</title>
        <authorList>
            <person name="Saud z."/>
            <person name="Kortsinoglou A."/>
            <person name="Kouvelis V.N."/>
            <person name="Butt T.M."/>
        </authorList>
    </citation>
    <scope>NUCLEOTIDE SEQUENCE [LARGE SCALE GENOMIC DNA]</scope>
    <source>
        <strain evidence="1 2">4556</strain>
    </source>
</reference>
<sequence length="53" mass="5798">MQVWEAGEDEAGLTKDCEKSAVEIPLVSGFFEDAEMYLADVSDVPVKSSFTLL</sequence>
<evidence type="ECO:0000313" key="1">
    <source>
        <dbReference type="EMBL" id="QLI63720.1"/>
    </source>
</evidence>
<organism evidence="1 2">
    <name type="scientific">Metarhizium brunneum</name>
    <dbReference type="NCBI Taxonomy" id="500148"/>
    <lineage>
        <taxon>Eukaryota</taxon>
        <taxon>Fungi</taxon>
        <taxon>Dikarya</taxon>
        <taxon>Ascomycota</taxon>
        <taxon>Pezizomycotina</taxon>
        <taxon>Sordariomycetes</taxon>
        <taxon>Hypocreomycetidae</taxon>
        <taxon>Hypocreales</taxon>
        <taxon>Clavicipitaceae</taxon>
        <taxon>Metarhizium</taxon>
    </lineage>
</organism>
<accession>A0A7D5YKL2</accession>
<gene>
    <name evidence="1" type="ORF">G6M90_00g010410</name>
</gene>
<dbReference type="KEGG" id="mbrn:90967446"/>
<dbReference type="RefSeq" id="XP_065985636.1">
    <property type="nucleotide sequence ID" value="XM_066129689.1"/>
</dbReference>
<dbReference type="Proteomes" id="UP000510686">
    <property type="component" value="Chromosome 1"/>
</dbReference>
<protein>
    <submittedName>
        <fullName evidence="1">Uncharacterized protein</fullName>
    </submittedName>
</protein>
<keyword evidence="2" id="KW-1185">Reference proteome</keyword>
<evidence type="ECO:0000313" key="2">
    <source>
        <dbReference type="Proteomes" id="UP000510686"/>
    </source>
</evidence>
<dbReference type="EMBL" id="CP058932">
    <property type="protein sequence ID" value="QLI63720.1"/>
    <property type="molecule type" value="Genomic_DNA"/>
</dbReference>
<name>A0A7D5YKL2_9HYPO</name>
<proteinExistence type="predicted"/>
<dbReference type="AlphaFoldDB" id="A0A7D5YKL2"/>